<evidence type="ECO:0000313" key="6">
    <source>
        <dbReference type="EMBL" id="NVL11590.1"/>
    </source>
</evidence>
<dbReference type="GO" id="GO:0016787">
    <property type="term" value="F:hydrolase activity"/>
    <property type="evidence" value="ECO:0007669"/>
    <property type="project" value="UniProtKB-KW"/>
</dbReference>
<dbReference type="Pfam" id="PF00293">
    <property type="entry name" value="NUDIX"/>
    <property type="match status" value="1"/>
</dbReference>
<dbReference type="InterPro" id="IPR015797">
    <property type="entry name" value="NUDIX_hydrolase-like_dom_sf"/>
</dbReference>
<dbReference type="RefSeq" id="WP_176534505.1">
    <property type="nucleotide sequence ID" value="NZ_CP088022.1"/>
</dbReference>
<dbReference type="PROSITE" id="PS00893">
    <property type="entry name" value="NUDIX_BOX"/>
    <property type="match status" value="1"/>
</dbReference>
<dbReference type="InterPro" id="IPR000086">
    <property type="entry name" value="NUDIX_hydrolase_dom"/>
</dbReference>
<dbReference type="SUPFAM" id="SSF55811">
    <property type="entry name" value="Nudix"/>
    <property type="match status" value="1"/>
</dbReference>
<evidence type="ECO:0000259" key="5">
    <source>
        <dbReference type="PROSITE" id="PS51462"/>
    </source>
</evidence>
<dbReference type="PROSITE" id="PS51462">
    <property type="entry name" value="NUDIX"/>
    <property type="match status" value="1"/>
</dbReference>
<dbReference type="PANTHER" id="PTHR43046:SF12">
    <property type="entry name" value="GDP-MANNOSE MANNOSYL HYDROLASE"/>
    <property type="match status" value="1"/>
</dbReference>
<reference evidence="6" key="1">
    <citation type="submission" date="2020-06" db="EMBL/GenBank/DDBJ databases">
        <title>Whole Genome Sequence of Bradyrhizobium sp. Strain 66S1MB.</title>
        <authorList>
            <person name="Bromfield E."/>
            <person name="Cloutier S."/>
        </authorList>
    </citation>
    <scope>NUCLEOTIDE SEQUENCE</scope>
    <source>
        <strain evidence="6">66S1MB</strain>
    </source>
</reference>
<evidence type="ECO:0000256" key="4">
    <source>
        <dbReference type="RuleBase" id="RU003476"/>
    </source>
</evidence>
<dbReference type="CDD" id="cd04685">
    <property type="entry name" value="NUDIX_Hydrolase"/>
    <property type="match status" value="1"/>
</dbReference>
<feature type="domain" description="Nudix hydrolase" evidence="5">
    <location>
        <begin position="2"/>
        <end position="141"/>
    </location>
</feature>
<sequence>MIHRRAVRALIITGERDVLLMRIHPPHGGNCFWIAPGGGIEAGETPEAALQRELAEELGLIDFEPGPAVWRRHHIFNWGGRRISQREEYRIVHSDRFAPVMADKAEAKVLDCFRWWPIADLSRAEERLTPLSLAGILESYLRDGAPSELPDEEVLID</sequence>
<keyword evidence="2 4" id="KW-0378">Hydrolase</keyword>
<keyword evidence="3" id="KW-0460">Magnesium</keyword>
<dbReference type="EMBL" id="JABWSX010000001">
    <property type="protein sequence ID" value="NVL11590.1"/>
    <property type="molecule type" value="Genomic_DNA"/>
</dbReference>
<gene>
    <name evidence="6" type="ORF">HU230_39245</name>
</gene>
<evidence type="ECO:0000256" key="3">
    <source>
        <dbReference type="ARBA" id="ARBA00022842"/>
    </source>
</evidence>
<comment type="similarity">
    <text evidence="4">Belongs to the Nudix hydrolase family.</text>
</comment>
<organism evidence="6">
    <name type="scientific">Bradyrhizobium quebecense</name>
    <dbReference type="NCBI Taxonomy" id="2748629"/>
    <lineage>
        <taxon>Bacteria</taxon>
        <taxon>Pseudomonadati</taxon>
        <taxon>Pseudomonadota</taxon>
        <taxon>Alphaproteobacteria</taxon>
        <taxon>Hyphomicrobiales</taxon>
        <taxon>Nitrobacteraceae</taxon>
        <taxon>Bradyrhizobium</taxon>
    </lineage>
</organism>
<name>A0A973WYN1_9BRAD</name>
<evidence type="ECO:0000256" key="2">
    <source>
        <dbReference type="ARBA" id="ARBA00022801"/>
    </source>
</evidence>
<proteinExistence type="inferred from homology"/>
<comment type="cofactor">
    <cofactor evidence="1">
        <name>Mg(2+)</name>
        <dbReference type="ChEBI" id="CHEBI:18420"/>
    </cofactor>
</comment>
<comment type="caution">
    <text evidence="6">The sequence shown here is derived from an EMBL/GenBank/DDBJ whole genome shotgun (WGS) entry which is preliminary data.</text>
</comment>
<dbReference type="PANTHER" id="PTHR43046">
    <property type="entry name" value="GDP-MANNOSE MANNOSYL HYDROLASE"/>
    <property type="match status" value="1"/>
</dbReference>
<dbReference type="InterPro" id="IPR020084">
    <property type="entry name" value="NUDIX_hydrolase_CS"/>
</dbReference>
<protein>
    <submittedName>
        <fullName evidence="6">NUDIX domain-containing protein</fullName>
    </submittedName>
</protein>
<dbReference type="AlphaFoldDB" id="A0A973WYN1"/>
<evidence type="ECO:0000256" key="1">
    <source>
        <dbReference type="ARBA" id="ARBA00001946"/>
    </source>
</evidence>
<dbReference type="PRINTS" id="PR00502">
    <property type="entry name" value="NUDIXFAMILY"/>
</dbReference>
<accession>A0A973WYN1</accession>
<dbReference type="Gene3D" id="3.90.79.10">
    <property type="entry name" value="Nucleoside Triphosphate Pyrophosphohydrolase"/>
    <property type="match status" value="1"/>
</dbReference>
<dbReference type="InterPro" id="IPR020476">
    <property type="entry name" value="Nudix_hydrolase"/>
</dbReference>